<dbReference type="InterPro" id="IPR029028">
    <property type="entry name" value="Alpha/beta_knot_MTases"/>
</dbReference>
<comment type="catalytic activity">
    <reaction evidence="5">
        <text>pseudouridine(1915) in 23S rRNA + S-adenosyl-L-methionine = N(3)-methylpseudouridine(1915) in 23S rRNA + S-adenosyl-L-homocysteine + H(+)</text>
        <dbReference type="Rhea" id="RHEA:42752"/>
        <dbReference type="Rhea" id="RHEA-COMP:10221"/>
        <dbReference type="Rhea" id="RHEA-COMP:10222"/>
        <dbReference type="ChEBI" id="CHEBI:15378"/>
        <dbReference type="ChEBI" id="CHEBI:57856"/>
        <dbReference type="ChEBI" id="CHEBI:59789"/>
        <dbReference type="ChEBI" id="CHEBI:65314"/>
        <dbReference type="ChEBI" id="CHEBI:74486"/>
        <dbReference type="EC" id="2.1.1.177"/>
    </reaction>
</comment>
<keyword evidence="5" id="KW-0698">rRNA processing</keyword>
<keyword evidence="5" id="KW-0963">Cytoplasm</keyword>
<dbReference type="EMBL" id="DMAI01000162">
    <property type="protein sequence ID" value="HAE47896.1"/>
    <property type="molecule type" value="Genomic_DNA"/>
</dbReference>
<feature type="binding site" evidence="5">
    <location>
        <position position="73"/>
    </location>
    <ligand>
        <name>S-adenosyl-L-methionine</name>
        <dbReference type="ChEBI" id="CHEBI:59789"/>
    </ligand>
</feature>
<dbReference type="GO" id="GO:0005737">
    <property type="term" value="C:cytoplasm"/>
    <property type="evidence" value="ECO:0007669"/>
    <property type="project" value="UniProtKB-SubCell"/>
</dbReference>
<sequence>MSLMLKVTLVAVGRARGGPEAALVEDYVRRLRWPFTLVEVQARKATLQGEALKAEEAAAIRAKLPQGATLVALDERGRLLDSRGFASALGGFAESGRREVALVIGGADGLEPSLRDQADLVLALGRLTFPHMLVRALIAEQIYRAQTILDGHPYHRD</sequence>
<comment type="subcellular location">
    <subcellularLocation>
        <location evidence="5">Cytoplasm</location>
    </subcellularLocation>
</comment>
<dbReference type="InterPro" id="IPR029026">
    <property type="entry name" value="tRNA_m1G_MTases_N"/>
</dbReference>
<dbReference type="PIRSF" id="PIRSF004505">
    <property type="entry name" value="MT_bac"/>
    <property type="match status" value="1"/>
</dbReference>
<name>A0A3B9IJK9_9PROT</name>
<protein>
    <recommendedName>
        <fullName evidence="5">Ribosomal RNA large subunit methyltransferase H</fullName>
        <ecNumber evidence="5">2.1.1.177</ecNumber>
    </recommendedName>
    <alternativeName>
        <fullName evidence="5">23S rRNA (pseudouridine1915-N3)-methyltransferase</fullName>
    </alternativeName>
    <alternativeName>
        <fullName evidence="5">23S rRNA m3Psi1915 methyltransferase</fullName>
    </alternativeName>
    <alternativeName>
        <fullName evidence="5">rRNA (pseudouridine-N3-)-methyltransferase RlmH</fullName>
    </alternativeName>
</protein>
<evidence type="ECO:0000256" key="1">
    <source>
        <dbReference type="ARBA" id="ARBA00022603"/>
    </source>
</evidence>
<dbReference type="CDD" id="cd18081">
    <property type="entry name" value="RlmH-like"/>
    <property type="match status" value="1"/>
</dbReference>
<evidence type="ECO:0000313" key="6">
    <source>
        <dbReference type="EMBL" id="HAE47896.1"/>
    </source>
</evidence>
<accession>A0A3B9IJK9</accession>
<feature type="binding site" evidence="5">
    <location>
        <position position="105"/>
    </location>
    <ligand>
        <name>S-adenosyl-L-methionine</name>
        <dbReference type="ChEBI" id="CHEBI:59789"/>
    </ligand>
</feature>
<comment type="subunit">
    <text evidence="5">Homodimer.</text>
</comment>
<dbReference type="AlphaFoldDB" id="A0A3B9IJK9"/>
<comment type="function">
    <text evidence="5">Specifically methylates the pseudouridine at position 1915 (m3Psi1915) in 23S rRNA.</text>
</comment>
<gene>
    <name evidence="5" type="primary">rlmH</name>
    <name evidence="6" type="ORF">DCK97_10790</name>
</gene>
<evidence type="ECO:0000256" key="2">
    <source>
        <dbReference type="ARBA" id="ARBA00022679"/>
    </source>
</evidence>
<evidence type="ECO:0000256" key="3">
    <source>
        <dbReference type="ARBA" id="ARBA00022691"/>
    </source>
</evidence>
<keyword evidence="3 5" id="KW-0949">S-adenosyl-L-methionine</keyword>
<evidence type="ECO:0000256" key="4">
    <source>
        <dbReference type="ARBA" id="ARBA00038303"/>
    </source>
</evidence>
<keyword evidence="1 5" id="KW-0489">Methyltransferase</keyword>
<keyword evidence="2 5" id="KW-0808">Transferase</keyword>
<dbReference type="NCBIfam" id="NF000989">
    <property type="entry name" value="PRK00103.2-3"/>
    <property type="match status" value="1"/>
</dbReference>
<dbReference type="InterPro" id="IPR003742">
    <property type="entry name" value="RlmH-like"/>
</dbReference>
<evidence type="ECO:0000313" key="7">
    <source>
        <dbReference type="Proteomes" id="UP000257706"/>
    </source>
</evidence>
<comment type="caution">
    <text evidence="6">The sequence shown here is derived from an EMBL/GenBank/DDBJ whole genome shotgun (WGS) entry which is preliminary data.</text>
</comment>
<evidence type="ECO:0000256" key="5">
    <source>
        <dbReference type="HAMAP-Rule" id="MF_00658"/>
    </source>
</evidence>
<dbReference type="Gene3D" id="3.40.1280.10">
    <property type="match status" value="1"/>
</dbReference>
<dbReference type="HAMAP" id="MF_00658">
    <property type="entry name" value="23SrRNA_methyltr_H"/>
    <property type="match status" value="1"/>
</dbReference>
<dbReference type="SUPFAM" id="SSF75217">
    <property type="entry name" value="alpha/beta knot"/>
    <property type="match status" value="1"/>
</dbReference>
<organism evidence="6 7">
    <name type="scientific">Tistrella mobilis</name>
    <dbReference type="NCBI Taxonomy" id="171437"/>
    <lineage>
        <taxon>Bacteria</taxon>
        <taxon>Pseudomonadati</taxon>
        <taxon>Pseudomonadota</taxon>
        <taxon>Alphaproteobacteria</taxon>
        <taxon>Geminicoccales</taxon>
        <taxon>Geminicoccaceae</taxon>
        <taxon>Tistrella</taxon>
    </lineage>
</organism>
<dbReference type="Proteomes" id="UP000257706">
    <property type="component" value="Unassembled WGS sequence"/>
</dbReference>
<dbReference type="EC" id="2.1.1.177" evidence="5"/>
<dbReference type="GO" id="GO:0070038">
    <property type="term" value="F:rRNA (pseudouridine-N3-)-methyltransferase activity"/>
    <property type="evidence" value="ECO:0007669"/>
    <property type="project" value="UniProtKB-UniRule"/>
</dbReference>
<comment type="similarity">
    <text evidence="4 5">Belongs to the RNA methyltransferase RlmH family.</text>
</comment>
<reference evidence="6 7" key="1">
    <citation type="journal article" date="2018" name="Nat. Biotechnol.">
        <title>A standardized bacterial taxonomy based on genome phylogeny substantially revises the tree of life.</title>
        <authorList>
            <person name="Parks D.H."/>
            <person name="Chuvochina M."/>
            <person name="Waite D.W."/>
            <person name="Rinke C."/>
            <person name="Skarshewski A."/>
            <person name="Chaumeil P.A."/>
            <person name="Hugenholtz P."/>
        </authorList>
    </citation>
    <scope>NUCLEOTIDE SEQUENCE [LARGE SCALE GENOMIC DNA]</scope>
    <source>
        <strain evidence="6">UBA8739</strain>
    </source>
</reference>
<dbReference type="PANTHER" id="PTHR33603:SF1">
    <property type="entry name" value="RIBOSOMAL RNA LARGE SUBUNIT METHYLTRANSFERASE H"/>
    <property type="match status" value="1"/>
</dbReference>
<proteinExistence type="inferred from homology"/>
<feature type="binding site" evidence="5">
    <location>
        <begin position="124"/>
        <end position="129"/>
    </location>
    <ligand>
        <name>S-adenosyl-L-methionine</name>
        <dbReference type="ChEBI" id="CHEBI:59789"/>
    </ligand>
</feature>
<dbReference type="Pfam" id="PF02590">
    <property type="entry name" value="SPOUT_MTase"/>
    <property type="match status" value="1"/>
</dbReference>
<dbReference type="PANTHER" id="PTHR33603">
    <property type="entry name" value="METHYLTRANSFERASE"/>
    <property type="match status" value="1"/>
</dbReference>